<evidence type="ECO:0000313" key="4">
    <source>
        <dbReference type="Proteomes" id="UP001276659"/>
    </source>
</evidence>
<dbReference type="SUPFAM" id="SSF53474">
    <property type="entry name" value="alpha/beta-Hydrolases"/>
    <property type="match status" value="1"/>
</dbReference>
<dbReference type="GO" id="GO:0004301">
    <property type="term" value="F:epoxide hydrolase activity"/>
    <property type="evidence" value="ECO:0007669"/>
    <property type="project" value="TreeGrafter"/>
</dbReference>
<dbReference type="PRINTS" id="PR00412">
    <property type="entry name" value="EPOXHYDRLASE"/>
</dbReference>
<reference evidence="3" key="1">
    <citation type="submission" date="2022-11" db="EMBL/GenBank/DDBJ databases">
        <title>Chromosomal genome sequence assembly and mating type (MAT) locus characterization of the leprose asexual lichenized fungus Lepraria neglecta (Nyl.) Erichsen.</title>
        <authorList>
            <person name="Allen J.L."/>
            <person name="Pfeffer B."/>
        </authorList>
    </citation>
    <scope>NUCLEOTIDE SEQUENCE</scope>
    <source>
        <strain evidence="3">Allen 5258</strain>
    </source>
</reference>
<name>A0AAD9YYY4_9LECA</name>
<dbReference type="PANTHER" id="PTHR42977">
    <property type="entry name" value="HYDROLASE-RELATED"/>
    <property type="match status" value="1"/>
</dbReference>
<gene>
    <name evidence="3" type="ORF">OEA41_010378</name>
</gene>
<sequence>MSNPSTYNTISLPNNVTIAYISAGAPNLPTLLLLHGFPSSSNQYRNLIPLLSHIYHIIAPDLPGFGLTTVPSSYVFTFENLANTVGQFLGELNIASYAVYIFDYGAPIALRLALSDPQPIKAMISQNGNAYIEGLGHPFWDPMEALWASKNSPAKREILRQNILTLATTKFQYTAGVPSTELPLINPAAYTYDFLQNLQSPEEQEIQLDLLYDYRTNVALYPEFQEYLRKSQVPLLAIWGKGDPAFVPAGAEAFKRDLPGAVVKFVDTGHFALETKVGEIAGEILRFLDGRVS</sequence>
<organism evidence="3 4">
    <name type="scientific">Lepraria neglecta</name>
    <dbReference type="NCBI Taxonomy" id="209136"/>
    <lineage>
        <taxon>Eukaryota</taxon>
        <taxon>Fungi</taxon>
        <taxon>Dikarya</taxon>
        <taxon>Ascomycota</taxon>
        <taxon>Pezizomycotina</taxon>
        <taxon>Lecanoromycetes</taxon>
        <taxon>OSLEUM clade</taxon>
        <taxon>Lecanoromycetidae</taxon>
        <taxon>Lecanorales</taxon>
        <taxon>Lecanorineae</taxon>
        <taxon>Stereocaulaceae</taxon>
        <taxon>Lepraria</taxon>
    </lineage>
</organism>
<evidence type="ECO:0000259" key="2">
    <source>
        <dbReference type="Pfam" id="PF00561"/>
    </source>
</evidence>
<dbReference type="PANTHER" id="PTHR42977:SF3">
    <property type="entry name" value="AB HYDROLASE-1 DOMAIN-CONTAINING PROTEIN"/>
    <property type="match status" value="1"/>
</dbReference>
<dbReference type="Pfam" id="PF00561">
    <property type="entry name" value="Abhydrolase_1"/>
    <property type="match status" value="1"/>
</dbReference>
<dbReference type="InterPro" id="IPR000073">
    <property type="entry name" value="AB_hydrolase_1"/>
</dbReference>
<proteinExistence type="predicted"/>
<evidence type="ECO:0000256" key="1">
    <source>
        <dbReference type="ARBA" id="ARBA00022801"/>
    </source>
</evidence>
<evidence type="ECO:0000313" key="3">
    <source>
        <dbReference type="EMBL" id="KAK3167252.1"/>
    </source>
</evidence>
<keyword evidence="1" id="KW-0378">Hydrolase</keyword>
<protein>
    <recommendedName>
        <fullName evidence="2">AB hydrolase-1 domain-containing protein</fullName>
    </recommendedName>
</protein>
<feature type="domain" description="AB hydrolase-1" evidence="2">
    <location>
        <begin position="29"/>
        <end position="276"/>
    </location>
</feature>
<dbReference type="Proteomes" id="UP001276659">
    <property type="component" value="Unassembled WGS sequence"/>
</dbReference>
<accession>A0AAD9YYY4</accession>
<dbReference type="InterPro" id="IPR029058">
    <property type="entry name" value="AB_hydrolase_fold"/>
</dbReference>
<dbReference type="AlphaFoldDB" id="A0AAD9YYY4"/>
<dbReference type="InterPro" id="IPR051340">
    <property type="entry name" value="Haloalkane_dehalogenase"/>
</dbReference>
<dbReference type="InterPro" id="IPR000639">
    <property type="entry name" value="Epox_hydrolase-like"/>
</dbReference>
<keyword evidence="4" id="KW-1185">Reference proteome</keyword>
<comment type="caution">
    <text evidence="3">The sequence shown here is derived from an EMBL/GenBank/DDBJ whole genome shotgun (WGS) entry which is preliminary data.</text>
</comment>
<dbReference type="Gene3D" id="3.40.50.1820">
    <property type="entry name" value="alpha/beta hydrolase"/>
    <property type="match status" value="1"/>
</dbReference>
<dbReference type="EMBL" id="JASNWA010000011">
    <property type="protein sequence ID" value="KAK3167252.1"/>
    <property type="molecule type" value="Genomic_DNA"/>
</dbReference>